<evidence type="ECO:0000313" key="2">
    <source>
        <dbReference type="Proteomes" id="UP000094025"/>
    </source>
</evidence>
<keyword evidence="2" id="KW-1185">Reference proteome</keyword>
<dbReference type="AlphaFoldDB" id="A0A178XJW3"/>
<dbReference type="OrthoDB" id="8030657at2"/>
<name>A0A178XJW3_9HYPH</name>
<dbReference type="STRING" id="1472378.AU381_25395"/>
<reference evidence="1 2" key="1">
    <citation type="journal article" date="2016" name="Int. J. Syst. Evol. Microbiol.">
        <title>Ensifer glycinis sp. nov., an novel rhizobial species associated with Glycine spp.</title>
        <authorList>
            <person name="Yan H."/>
            <person name="Yan J."/>
            <person name="Sui X.H."/>
            <person name="Wang E.T."/>
            <person name="Chen W.X."/>
            <person name="Zhang X.X."/>
            <person name="Chen W.F."/>
        </authorList>
    </citation>
    <scope>NUCLEOTIDE SEQUENCE [LARGE SCALE GENOMIC DNA]</scope>
    <source>
        <strain evidence="1 2">CCBAU 23380</strain>
    </source>
</reference>
<proteinExistence type="predicted"/>
<evidence type="ECO:0000313" key="1">
    <source>
        <dbReference type="EMBL" id="OAP35103.1"/>
    </source>
</evidence>
<sequence length="128" mass="13480">MAARSTPNERDFELSGGRGIIVVAADQGLRRSVAFALEVEGYSTESYDTVQNAEESSKGALCTIVDDEVLRSEPQAATQFLKRLGARGILLVDGLSALQPNVGNAILTKPFTGADLLGVISSLIEAAK</sequence>
<accession>A0A178XJW3</accession>
<dbReference type="EMBL" id="LPUX01000067">
    <property type="protein sequence ID" value="OAP35103.1"/>
    <property type="molecule type" value="Genomic_DNA"/>
</dbReference>
<protein>
    <submittedName>
        <fullName evidence="1">Transcriptional regulator</fullName>
    </submittedName>
</protein>
<dbReference type="Proteomes" id="UP000094025">
    <property type="component" value="Unassembled WGS sequence"/>
</dbReference>
<comment type="caution">
    <text evidence="1">The sequence shown here is derived from an EMBL/GenBank/DDBJ whole genome shotgun (WGS) entry which is preliminary data.</text>
</comment>
<dbReference type="RefSeq" id="WP_064244347.1">
    <property type="nucleotide sequence ID" value="NZ_LPUX01000067.1"/>
</dbReference>
<organism evidence="1 2">
    <name type="scientific">Sinorhizobium glycinis</name>
    <dbReference type="NCBI Taxonomy" id="1472378"/>
    <lineage>
        <taxon>Bacteria</taxon>
        <taxon>Pseudomonadati</taxon>
        <taxon>Pseudomonadota</taxon>
        <taxon>Alphaproteobacteria</taxon>
        <taxon>Hyphomicrobiales</taxon>
        <taxon>Rhizobiaceae</taxon>
        <taxon>Sinorhizobium/Ensifer group</taxon>
        <taxon>Sinorhizobium</taxon>
    </lineage>
</organism>
<gene>
    <name evidence="1" type="ORF">AU381_25395</name>
</gene>